<accession>A0A9Q7AAA6</accession>
<dbReference type="Proteomes" id="UP000671879">
    <property type="component" value="Chromosome"/>
</dbReference>
<reference evidence="2" key="1">
    <citation type="submission" date="2021-04" db="EMBL/GenBank/DDBJ databases">
        <title>A novel Synergistetes isolate from a pyrite-forming mixed culture.</title>
        <authorList>
            <person name="Bunk B."/>
            <person name="Sproer C."/>
            <person name="Spring S."/>
            <person name="Pester M."/>
        </authorList>
    </citation>
    <scope>NUCLEOTIDE SEQUENCE [LARGE SCALE GENOMIC DNA]</scope>
    <source>
        <strain evidence="2">J.5.4.2-T.3.5.2</strain>
    </source>
</reference>
<organism evidence="1 2">
    <name type="scientific">Aminithiophilus ramosus</name>
    <dbReference type="NCBI Taxonomy" id="3029084"/>
    <lineage>
        <taxon>Bacteria</taxon>
        <taxon>Thermotogati</taxon>
        <taxon>Synergistota</taxon>
        <taxon>Synergistia</taxon>
        <taxon>Synergistales</taxon>
        <taxon>Aminithiophilaceae</taxon>
        <taxon>Aminithiophilus</taxon>
    </lineage>
</organism>
<dbReference type="KEGG" id="aram:KAR29_09315"/>
<evidence type="ECO:0000313" key="1">
    <source>
        <dbReference type="EMBL" id="QTX31563.1"/>
    </source>
</evidence>
<dbReference type="EMBL" id="CP072943">
    <property type="protein sequence ID" value="QTX31563.1"/>
    <property type="molecule type" value="Genomic_DNA"/>
</dbReference>
<name>A0A9Q7AAA6_9BACT</name>
<gene>
    <name evidence="1" type="ORF">KAR29_09315</name>
</gene>
<sequence length="101" mass="11078">MESVMQLLLEGLGSGDVAVDICRAHLRPLVEKGLLPQEDLDALVADIGRGLRRRRESLVGGARRELLRLLSLLPLVAEDRFQELEERVRALESPAGGGRPS</sequence>
<keyword evidence="2" id="KW-1185">Reference proteome</keyword>
<protein>
    <submittedName>
        <fullName evidence="1">Uncharacterized protein</fullName>
    </submittedName>
</protein>
<dbReference type="AlphaFoldDB" id="A0A9Q7AAA6"/>
<evidence type="ECO:0000313" key="2">
    <source>
        <dbReference type="Proteomes" id="UP000671879"/>
    </source>
</evidence>
<proteinExistence type="predicted"/>
<dbReference type="RefSeq" id="WP_274372730.1">
    <property type="nucleotide sequence ID" value="NZ_CP072943.1"/>
</dbReference>